<dbReference type="AlphaFoldDB" id="F2AQW2"/>
<protein>
    <submittedName>
        <fullName evidence="2">Uncharacterized protein</fullName>
    </submittedName>
</protein>
<evidence type="ECO:0000313" key="2">
    <source>
        <dbReference type="EMBL" id="EGF27948.1"/>
    </source>
</evidence>
<gene>
    <name evidence="2" type="ORF">RBWH47_00716</name>
</gene>
<organism evidence="2 3">
    <name type="scientific">Rhodopirellula baltica WH47</name>
    <dbReference type="NCBI Taxonomy" id="991778"/>
    <lineage>
        <taxon>Bacteria</taxon>
        <taxon>Pseudomonadati</taxon>
        <taxon>Planctomycetota</taxon>
        <taxon>Planctomycetia</taxon>
        <taxon>Pirellulales</taxon>
        <taxon>Pirellulaceae</taxon>
        <taxon>Rhodopirellula</taxon>
    </lineage>
</organism>
<name>F2AQW2_RHOBT</name>
<dbReference type="Proteomes" id="UP000006222">
    <property type="component" value="Unassembled WGS sequence"/>
</dbReference>
<reference evidence="2 3" key="1">
    <citation type="journal article" date="2013" name="Mar. Genomics">
        <title>Expression of sulfatases in Rhodopirellula baltica and the diversity of sulfatases in the genus Rhodopirellula.</title>
        <authorList>
            <person name="Wegner C.E."/>
            <person name="Richter-Heitmann T."/>
            <person name="Klindworth A."/>
            <person name="Klockow C."/>
            <person name="Richter M."/>
            <person name="Achstetter T."/>
            <person name="Glockner F.O."/>
            <person name="Harder J."/>
        </authorList>
    </citation>
    <scope>NUCLEOTIDE SEQUENCE [LARGE SCALE GENOMIC DNA]</scope>
    <source>
        <strain evidence="2 3">WH47</strain>
    </source>
</reference>
<feature type="region of interest" description="Disordered" evidence="1">
    <location>
        <begin position="1"/>
        <end position="20"/>
    </location>
</feature>
<dbReference type="EMBL" id="AFAR01000121">
    <property type="protein sequence ID" value="EGF27948.1"/>
    <property type="molecule type" value="Genomic_DNA"/>
</dbReference>
<sequence>MGDFEQAEGNAIPARLREEGSRSFRKHLVTKRFVSNVLPQK</sequence>
<accession>F2AQW2</accession>
<comment type="caution">
    <text evidence="2">The sequence shown here is derived from an EMBL/GenBank/DDBJ whole genome shotgun (WGS) entry which is preliminary data.</text>
</comment>
<evidence type="ECO:0000256" key="1">
    <source>
        <dbReference type="SAM" id="MobiDB-lite"/>
    </source>
</evidence>
<proteinExistence type="predicted"/>
<evidence type="ECO:0000313" key="3">
    <source>
        <dbReference type="Proteomes" id="UP000006222"/>
    </source>
</evidence>